<evidence type="ECO:0000256" key="8">
    <source>
        <dbReference type="ARBA" id="ARBA00022741"/>
    </source>
</evidence>
<dbReference type="PANTHER" id="PTHR17490">
    <property type="entry name" value="SUA5"/>
    <property type="match status" value="1"/>
</dbReference>
<dbReference type="GO" id="GO:0006450">
    <property type="term" value="P:regulation of translational fidelity"/>
    <property type="evidence" value="ECO:0007669"/>
    <property type="project" value="TreeGrafter"/>
</dbReference>
<dbReference type="InterPro" id="IPR017945">
    <property type="entry name" value="DHBP_synth_RibB-like_a/b_dom"/>
</dbReference>
<reference evidence="13 14" key="1">
    <citation type="submission" date="2018-08" db="EMBL/GenBank/DDBJ databases">
        <title>Genomic Encyclopedia of Type Strains, Phase IV (KMG-IV): sequencing the most valuable type-strain genomes for metagenomic binning, comparative biology and taxonomic classification.</title>
        <authorList>
            <person name="Goeker M."/>
        </authorList>
    </citation>
    <scope>NUCLEOTIDE SEQUENCE [LARGE SCALE GENOMIC DNA]</scope>
    <source>
        <strain evidence="13 14">DSM 23923</strain>
    </source>
</reference>
<dbReference type="EMBL" id="QUMS01000001">
    <property type="protein sequence ID" value="REG11069.1"/>
    <property type="molecule type" value="Genomic_DNA"/>
</dbReference>
<dbReference type="Gene3D" id="3.90.870.10">
    <property type="entry name" value="DHBP synthase"/>
    <property type="match status" value="1"/>
</dbReference>
<proteinExistence type="inferred from homology"/>
<keyword evidence="9" id="KW-0067">ATP-binding</keyword>
<comment type="caution">
    <text evidence="13">The sequence shown here is derived from an EMBL/GenBank/DDBJ whole genome shotgun (WGS) entry which is preliminary data.</text>
</comment>
<gene>
    <name evidence="13" type="ORF">DFR64_0942</name>
</gene>
<evidence type="ECO:0000256" key="2">
    <source>
        <dbReference type="ARBA" id="ARBA00007663"/>
    </source>
</evidence>
<dbReference type="SUPFAM" id="SSF55821">
    <property type="entry name" value="YrdC/RibB"/>
    <property type="match status" value="1"/>
</dbReference>
<evidence type="ECO:0000313" key="13">
    <source>
        <dbReference type="EMBL" id="REG11069.1"/>
    </source>
</evidence>
<keyword evidence="5" id="KW-0808">Transferase</keyword>
<evidence type="ECO:0000256" key="11">
    <source>
        <dbReference type="ARBA" id="ARBA00048366"/>
    </source>
</evidence>
<dbReference type="AlphaFoldDB" id="A0A347ZSS7"/>
<comment type="catalytic activity">
    <reaction evidence="11">
        <text>L-threonine + hydrogencarbonate + ATP = L-threonylcarbamoyladenylate + diphosphate + H2O</text>
        <dbReference type="Rhea" id="RHEA:36407"/>
        <dbReference type="ChEBI" id="CHEBI:15377"/>
        <dbReference type="ChEBI" id="CHEBI:17544"/>
        <dbReference type="ChEBI" id="CHEBI:30616"/>
        <dbReference type="ChEBI" id="CHEBI:33019"/>
        <dbReference type="ChEBI" id="CHEBI:57926"/>
        <dbReference type="ChEBI" id="CHEBI:73682"/>
        <dbReference type="EC" id="2.7.7.87"/>
    </reaction>
</comment>
<dbReference type="OrthoDB" id="9814580at2"/>
<evidence type="ECO:0000256" key="5">
    <source>
        <dbReference type="ARBA" id="ARBA00022679"/>
    </source>
</evidence>
<comment type="similarity">
    <text evidence="2">Belongs to the SUA5 family.</text>
</comment>
<sequence>MKTRIIAQSDPIAAVATLEIIRSGGVVAVPTDTVYGVACAVDNPDAIKQLYLIKERDALKAIPVLVGTHRQSENLAADFSKAAKKLAERFWPGALTIIVEKNPVLPAELTIYPTVGLRMPNYAWLLELMQACGPLAATSANISGAPSPATAEEVLAQLDGRVELVIDGGRCEGGIPSTVVDCSQSQISILREGGISAEDILKTVSLN</sequence>
<evidence type="ECO:0000313" key="14">
    <source>
        <dbReference type="Proteomes" id="UP000256388"/>
    </source>
</evidence>
<protein>
    <recommendedName>
        <fullName evidence="10">L-threonylcarbamoyladenylate synthase</fullName>
        <ecNumber evidence="3">2.7.7.87</ecNumber>
    </recommendedName>
    <alternativeName>
        <fullName evidence="10">L-threonylcarbamoyladenylate synthase</fullName>
    </alternativeName>
</protein>
<evidence type="ECO:0000256" key="1">
    <source>
        <dbReference type="ARBA" id="ARBA00004496"/>
    </source>
</evidence>
<dbReference type="RefSeq" id="WP_116224213.1">
    <property type="nucleotide sequence ID" value="NZ_AP018437.1"/>
</dbReference>
<evidence type="ECO:0000256" key="10">
    <source>
        <dbReference type="ARBA" id="ARBA00029774"/>
    </source>
</evidence>
<organism evidence="13 14">
    <name type="scientific">Pelolinea submarina</name>
    <dbReference type="NCBI Taxonomy" id="913107"/>
    <lineage>
        <taxon>Bacteria</taxon>
        <taxon>Bacillati</taxon>
        <taxon>Chloroflexota</taxon>
        <taxon>Anaerolineae</taxon>
        <taxon>Anaerolineales</taxon>
        <taxon>Anaerolineaceae</taxon>
        <taxon>Pelolinea</taxon>
    </lineage>
</organism>
<name>A0A347ZSS7_9CHLR</name>
<keyword evidence="4" id="KW-0963">Cytoplasm</keyword>
<dbReference type="PANTHER" id="PTHR17490:SF16">
    <property type="entry name" value="THREONYLCARBAMOYL-AMP SYNTHASE"/>
    <property type="match status" value="1"/>
</dbReference>
<dbReference type="Proteomes" id="UP000256388">
    <property type="component" value="Unassembled WGS sequence"/>
</dbReference>
<dbReference type="NCBIfam" id="TIGR00057">
    <property type="entry name" value="L-threonylcarbamoyladenylate synthase"/>
    <property type="match status" value="1"/>
</dbReference>
<evidence type="ECO:0000259" key="12">
    <source>
        <dbReference type="PROSITE" id="PS51163"/>
    </source>
</evidence>
<evidence type="ECO:0000256" key="6">
    <source>
        <dbReference type="ARBA" id="ARBA00022694"/>
    </source>
</evidence>
<dbReference type="GO" id="GO:0008033">
    <property type="term" value="P:tRNA processing"/>
    <property type="evidence" value="ECO:0007669"/>
    <property type="project" value="UniProtKB-KW"/>
</dbReference>
<keyword evidence="6" id="KW-0819">tRNA processing</keyword>
<keyword evidence="7" id="KW-0548">Nucleotidyltransferase</keyword>
<comment type="subcellular location">
    <subcellularLocation>
        <location evidence="1">Cytoplasm</location>
    </subcellularLocation>
</comment>
<dbReference type="PROSITE" id="PS51163">
    <property type="entry name" value="YRDC"/>
    <property type="match status" value="1"/>
</dbReference>
<dbReference type="InterPro" id="IPR006070">
    <property type="entry name" value="Sua5-like_dom"/>
</dbReference>
<evidence type="ECO:0000256" key="4">
    <source>
        <dbReference type="ARBA" id="ARBA00022490"/>
    </source>
</evidence>
<keyword evidence="8" id="KW-0547">Nucleotide-binding</keyword>
<evidence type="ECO:0000256" key="3">
    <source>
        <dbReference type="ARBA" id="ARBA00012584"/>
    </source>
</evidence>
<evidence type="ECO:0000256" key="7">
    <source>
        <dbReference type="ARBA" id="ARBA00022695"/>
    </source>
</evidence>
<dbReference type="Pfam" id="PF01300">
    <property type="entry name" value="Sua5_yciO_yrdC"/>
    <property type="match status" value="1"/>
</dbReference>
<accession>A0A347ZSS7</accession>
<dbReference type="InterPro" id="IPR050156">
    <property type="entry name" value="TC-AMP_synthase_SUA5"/>
</dbReference>
<dbReference type="GO" id="GO:0000049">
    <property type="term" value="F:tRNA binding"/>
    <property type="evidence" value="ECO:0007669"/>
    <property type="project" value="TreeGrafter"/>
</dbReference>
<dbReference type="EC" id="2.7.7.87" evidence="3"/>
<dbReference type="GO" id="GO:0061710">
    <property type="term" value="F:L-threonylcarbamoyladenylate synthase"/>
    <property type="evidence" value="ECO:0007669"/>
    <property type="project" value="UniProtKB-EC"/>
</dbReference>
<dbReference type="GO" id="GO:0003725">
    <property type="term" value="F:double-stranded RNA binding"/>
    <property type="evidence" value="ECO:0007669"/>
    <property type="project" value="InterPro"/>
</dbReference>
<dbReference type="GO" id="GO:0005737">
    <property type="term" value="C:cytoplasm"/>
    <property type="evidence" value="ECO:0007669"/>
    <property type="project" value="UniProtKB-SubCell"/>
</dbReference>
<keyword evidence="14" id="KW-1185">Reference proteome</keyword>
<dbReference type="GO" id="GO:0005524">
    <property type="term" value="F:ATP binding"/>
    <property type="evidence" value="ECO:0007669"/>
    <property type="project" value="UniProtKB-KW"/>
</dbReference>
<evidence type="ECO:0000256" key="9">
    <source>
        <dbReference type="ARBA" id="ARBA00022840"/>
    </source>
</evidence>
<feature type="domain" description="YrdC-like" evidence="12">
    <location>
        <begin position="11"/>
        <end position="195"/>
    </location>
</feature>